<dbReference type="InterPro" id="IPR017956">
    <property type="entry name" value="AT_hook_DNA-bd_motif"/>
</dbReference>
<feature type="compositionally biased region" description="Basic and acidic residues" evidence="2">
    <location>
        <begin position="919"/>
        <end position="940"/>
    </location>
</feature>
<dbReference type="SMART" id="SM00384">
    <property type="entry name" value="AT_hook"/>
    <property type="match status" value="2"/>
</dbReference>
<feature type="compositionally biased region" description="Basic residues" evidence="2">
    <location>
        <begin position="147"/>
        <end position="161"/>
    </location>
</feature>
<feature type="region of interest" description="Disordered" evidence="2">
    <location>
        <begin position="430"/>
        <end position="505"/>
    </location>
</feature>
<feature type="compositionally biased region" description="Low complexity" evidence="2">
    <location>
        <begin position="591"/>
        <end position="607"/>
    </location>
</feature>
<feature type="region of interest" description="Disordered" evidence="2">
    <location>
        <begin position="1040"/>
        <end position="1086"/>
    </location>
</feature>
<evidence type="ECO:0000313" key="3">
    <source>
        <dbReference type="EMBL" id="QRC98977.1"/>
    </source>
</evidence>
<dbReference type="OrthoDB" id="3946221at2759"/>
<feature type="compositionally biased region" description="Acidic residues" evidence="2">
    <location>
        <begin position="647"/>
        <end position="661"/>
    </location>
</feature>
<reference evidence="4" key="1">
    <citation type="journal article" date="2021" name="BMC Genomics">
        <title>Chromosome-level genome assembly and manually-curated proteome of model necrotroph Parastagonospora nodorum Sn15 reveals a genome-wide trove of candidate effector homologs, and redundancy of virulence-related functions within an accessory chromosome.</title>
        <authorList>
            <person name="Bertazzoni S."/>
            <person name="Jones D.A.B."/>
            <person name="Phan H.T."/>
            <person name="Tan K.-C."/>
            <person name="Hane J.K."/>
        </authorList>
    </citation>
    <scope>NUCLEOTIDE SEQUENCE [LARGE SCALE GENOMIC DNA]</scope>
    <source>
        <strain evidence="4">SN15 / ATCC MYA-4574 / FGSC 10173)</strain>
    </source>
</reference>
<feature type="compositionally biased region" description="Low complexity" evidence="2">
    <location>
        <begin position="168"/>
        <end position="177"/>
    </location>
</feature>
<feature type="compositionally biased region" description="Acidic residues" evidence="2">
    <location>
        <begin position="808"/>
        <end position="835"/>
    </location>
</feature>
<feature type="compositionally biased region" description="Basic and acidic residues" evidence="2">
    <location>
        <begin position="359"/>
        <end position="370"/>
    </location>
</feature>
<accession>A0A7U2F5Z0</accession>
<evidence type="ECO:0000256" key="1">
    <source>
        <dbReference type="SAM" id="Coils"/>
    </source>
</evidence>
<dbReference type="Proteomes" id="UP000663193">
    <property type="component" value="Chromosome 9"/>
</dbReference>
<dbReference type="AlphaFoldDB" id="A0A7U2F5Z0"/>
<dbReference type="EMBL" id="CP069031">
    <property type="protein sequence ID" value="QRC98977.1"/>
    <property type="molecule type" value="Genomic_DNA"/>
</dbReference>
<feature type="compositionally biased region" description="Polar residues" evidence="2">
    <location>
        <begin position="747"/>
        <end position="759"/>
    </location>
</feature>
<feature type="compositionally biased region" description="Polar residues" evidence="2">
    <location>
        <begin position="490"/>
        <end position="501"/>
    </location>
</feature>
<dbReference type="VEuPathDB" id="FungiDB:JI435_063280"/>
<feature type="coiled-coil region" evidence="1">
    <location>
        <begin position="981"/>
        <end position="1008"/>
    </location>
</feature>
<evidence type="ECO:0000256" key="2">
    <source>
        <dbReference type="SAM" id="MobiDB-lite"/>
    </source>
</evidence>
<proteinExistence type="predicted"/>
<feature type="compositionally biased region" description="Acidic residues" evidence="2">
    <location>
        <begin position="338"/>
        <end position="350"/>
    </location>
</feature>
<organism evidence="3 4">
    <name type="scientific">Phaeosphaeria nodorum (strain SN15 / ATCC MYA-4574 / FGSC 10173)</name>
    <name type="common">Glume blotch fungus</name>
    <name type="synonym">Parastagonospora nodorum</name>
    <dbReference type="NCBI Taxonomy" id="321614"/>
    <lineage>
        <taxon>Eukaryota</taxon>
        <taxon>Fungi</taxon>
        <taxon>Dikarya</taxon>
        <taxon>Ascomycota</taxon>
        <taxon>Pezizomycotina</taxon>
        <taxon>Dothideomycetes</taxon>
        <taxon>Pleosporomycetidae</taxon>
        <taxon>Pleosporales</taxon>
        <taxon>Pleosporineae</taxon>
        <taxon>Phaeosphaeriaceae</taxon>
        <taxon>Parastagonospora</taxon>
    </lineage>
</organism>
<keyword evidence="4" id="KW-1185">Reference proteome</keyword>
<feature type="region of interest" description="Disordered" evidence="2">
    <location>
        <begin position="1"/>
        <end position="378"/>
    </location>
</feature>
<feature type="compositionally biased region" description="Polar residues" evidence="2">
    <location>
        <begin position="227"/>
        <end position="238"/>
    </location>
</feature>
<keyword evidence="1" id="KW-0175">Coiled coil</keyword>
<evidence type="ECO:0000313" key="4">
    <source>
        <dbReference type="Proteomes" id="UP000663193"/>
    </source>
</evidence>
<feature type="compositionally biased region" description="Polar residues" evidence="2">
    <location>
        <begin position="888"/>
        <end position="900"/>
    </location>
</feature>
<feature type="compositionally biased region" description="Low complexity" evidence="2">
    <location>
        <begin position="1057"/>
        <end position="1068"/>
    </location>
</feature>
<feature type="compositionally biased region" description="Polar residues" evidence="2">
    <location>
        <begin position="470"/>
        <end position="483"/>
    </location>
</feature>
<gene>
    <name evidence="3" type="ORF">JI435_063280</name>
</gene>
<feature type="region of interest" description="Disordered" evidence="2">
    <location>
        <begin position="874"/>
        <end position="953"/>
    </location>
</feature>
<sequence length="1276" mass="140642">MAYRGRSPVTSDFDVRSNDSSPDPLAMSFDENKAKSARKATPRRPLGSTSPSKQNRRGGVSEFEFSSPSKAMVMNTPRMGSASPWRIKVTVHAEPGSDDENAQSPSVKRVTTRTQTTTVPLKDPDASSPVKRGRGRPRKSDVGATPKLKRAGTPKKRAARSKSRDLSTGATDANAADVDTDAPPKRRRGRPRKNAQPPVEDEDIIMEALQIHDEPSPEATPIPTAKSKPSTSQKSTRFATPLASVPDIETTDATPQPPSSALPQDKKQNDTRLTLPADRRRRGFLPEYELPVIDTPPRTELGDRLRARKNTPHAKKAVTISSDEESDQDSDVLTPTSGEDDNGADEEMEDPFATAGAPEETRAVVEHESNSVDAYPEIEGPVACGEMLSDQPTEDDEEELQDATNFAFDEGTTRMPDDTTVMDSENFSMISVESLPHSGGLTSPPKAEVNSKPTPQSGSMLRHEYLEPSMSVTSPPKAQQVSAPSPKLLNVSSSLQPNTGLSRPAFRRFVTPVIDAAIPSAPPEPAPVQVAPPKAETPGLGRVVTAGVALQGVLDPSRLTPEPSQKMLDDKRDRLDDLFRGFSDSTRKELQAGLRLGEQLAQGQEEGQSSRDHSSPIKPNAEPETAPKGVFKSKRKHREPRLLTPEDHDDFVVTEDVEAEGNDVQYPILDTTTEKSLPSPARSENEMSWQLDSPPAANINSERRHSVAMEDQPEQSHGSAQIQSVAHAVTQVHEEDYGDIWQEEASRSSNSAGTDNVPQVQDLFEPGPVAPARGKLPRTWRRESGNHFQYSDEAESPQQHAPVQKELVEDEHEENEVDDDEDMSEEDDPVSDGSDDTGMFFQSNMPNIFSKRHSRDLKQRKTEKLDLTLLMNEGASLVPESSPPVATKKSSPATKTNPFLNTPPRFSGFPSSPHKSSPLRRELRSSELSSEAHSRFHEESSLPLPQSSPFHTYVDGESKISIASDQRQLQMEMGDVTASSIRRVRNEADGYLEAYEAQERSLNEIEEVTELSRTHISKVASSPPRMKMLSPVRKRVPLFQPAPAKPIESLRRDNESESTTETASSSLSVQQPSAVAAQPEAPQQRPTVLTRMTSSLWSTVTRQDKVVKPHPILSKLSPLPKVEPWTKTHYKTLDRLYAINQKHLALFSPNITPPTPLSQTNAHLLQKFLNKNKQPYVGAVFAAWGYEFDMTEELVVLCQVFCELMSLDSVKAYETLKGREIEMGDCLPGKAGDLIDAEEVMRRLATVILGEEVRVDEKEGVKIDRTRGLEIRWPQQ</sequence>
<protein>
    <submittedName>
        <fullName evidence="3">Uncharacterized protein</fullName>
    </submittedName>
</protein>
<dbReference type="GO" id="GO:0003677">
    <property type="term" value="F:DNA binding"/>
    <property type="evidence" value="ECO:0007669"/>
    <property type="project" value="InterPro"/>
</dbReference>
<feature type="region of interest" description="Disordered" evidence="2">
    <location>
        <begin position="551"/>
        <end position="573"/>
    </location>
</feature>
<feature type="compositionally biased region" description="Basic residues" evidence="2">
    <location>
        <begin position="306"/>
        <end position="316"/>
    </location>
</feature>
<feature type="region of interest" description="Disordered" evidence="2">
    <location>
        <begin position="589"/>
        <end position="860"/>
    </location>
</feature>
<name>A0A7U2F5Z0_PHANO</name>
<dbReference type="PRINTS" id="PR00929">
    <property type="entry name" value="ATHOOK"/>
</dbReference>
<feature type="compositionally biased region" description="Polar residues" evidence="2">
    <location>
        <begin position="715"/>
        <end position="724"/>
    </location>
</feature>